<reference evidence="1" key="1">
    <citation type="submission" date="2020-04" db="EMBL/GenBank/DDBJ databases">
        <title>A chromosome-scale assembly and high-density genetic map of the yellow drum (Nibea albiflora) genome.</title>
        <authorList>
            <person name="Xu D."/>
            <person name="Zhang W."/>
            <person name="Chen R."/>
            <person name="Tan P."/>
            <person name="Wang L."/>
            <person name="Song H."/>
            <person name="Tian L."/>
            <person name="Zhu Q."/>
            <person name="Wang B."/>
        </authorList>
    </citation>
    <scope>NUCLEOTIDE SEQUENCE</scope>
    <source>
        <strain evidence="1">ZJHYS-2018</strain>
    </source>
</reference>
<dbReference type="Proteomes" id="UP000805704">
    <property type="component" value="Chromosome 21"/>
</dbReference>
<accession>A0ACB7EV87</accession>
<gene>
    <name evidence="1" type="primary">BTN2A2.5</name>
    <name evidence="1" type="ORF">GBF38_005307</name>
</gene>
<sequence>MLYRGKKVDTAFQSASYVGRVSFGQKDAESTGLMAGDVSLMLTNATLQDAGEYICYVSSDQGYDTGSVKLTVTETGTSPLMSPVWKEDNMVNVSCESEGWYPKPSVRWSDQQKVVTPKSVKYGTDSSGLVSVHSWLLVSKSSEVSCSVSLSGEETKEARMRLENHPQPGKQASSSSGWVAFAVLLTAMLAAGLVGFLYYKKKGRLNVTLDQTENPYLRIRDLKMRDTTNVNFPDGQNVTCLTAIKGTPGFSSGQHYWEVSMGKPETGLKQSWWLGVTSASEIPQGSDLTPAPSDGYLFLSSSPDRANHFQFNTEPNVLLPVCSRPQTVGVYLNFEQGELSFYDVQNKSHIGSLKARFTGEVFPLFNPGKYDRAPMEILHRDMTAQGQSDNTENGDPPISAGKNDSAYGGSARDRTGSVQ</sequence>
<comment type="caution">
    <text evidence="1">The sequence shown here is derived from an EMBL/GenBank/DDBJ whole genome shotgun (WGS) entry which is preliminary data.</text>
</comment>
<protein>
    <submittedName>
        <fullName evidence="1">Butyrophilin subfamily 2 member A2</fullName>
    </submittedName>
</protein>
<name>A0ACB7EV87_NIBAL</name>
<keyword evidence="2" id="KW-1185">Reference proteome</keyword>
<proteinExistence type="predicted"/>
<organism evidence="1 2">
    <name type="scientific">Nibea albiflora</name>
    <name type="common">Yellow drum</name>
    <name type="synonym">Corvina albiflora</name>
    <dbReference type="NCBI Taxonomy" id="240163"/>
    <lineage>
        <taxon>Eukaryota</taxon>
        <taxon>Metazoa</taxon>
        <taxon>Chordata</taxon>
        <taxon>Craniata</taxon>
        <taxon>Vertebrata</taxon>
        <taxon>Euteleostomi</taxon>
        <taxon>Actinopterygii</taxon>
        <taxon>Neopterygii</taxon>
        <taxon>Teleostei</taxon>
        <taxon>Neoteleostei</taxon>
        <taxon>Acanthomorphata</taxon>
        <taxon>Eupercaria</taxon>
        <taxon>Sciaenidae</taxon>
        <taxon>Nibea</taxon>
    </lineage>
</organism>
<dbReference type="EMBL" id="CM024809">
    <property type="protein sequence ID" value="KAG8006140.1"/>
    <property type="molecule type" value="Genomic_DNA"/>
</dbReference>
<evidence type="ECO:0000313" key="1">
    <source>
        <dbReference type="EMBL" id="KAG8006140.1"/>
    </source>
</evidence>
<evidence type="ECO:0000313" key="2">
    <source>
        <dbReference type="Proteomes" id="UP000805704"/>
    </source>
</evidence>